<dbReference type="EMBL" id="JAFBMS010000128">
    <property type="protein sequence ID" value="KAG9335131.1"/>
    <property type="molecule type" value="Genomic_DNA"/>
</dbReference>
<sequence>SYSDSNCTVPLVFVLSPGADPMASLLKFANDKNMGGAMFQSISLGQGQGPIAARMIRAAMQEGTWVCLQNCHLAVSWMSTLEKICEDLSPETCHPDFRLWLTSYPSPKFPVTILQNGVKMTNEPPTGLRLNLLQSYLSDPVSDPAFFEGCPEKQL</sequence>
<evidence type="ECO:0000313" key="4">
    <source>
        <dbReference type="Proteomes" id="UP000824540"/>
    </source>
</evidence>
<feature type="non-terminal residue" evidence="3">
    <location>
        <position position="1"/>
    </location>
</feature>
<dbReference type="Gene3D" id="3.40.50.300">
    <property type="entry name" value="P-loop containing nucleotide triphosphate hydrolases"/>
    <property type="match status" value="1"/>
</dbReference>
<dbReference type="InterPro" id="IPR004273">
    <property type="entry name" value="Dynein_heavy_D6_P-loop"/>
</dbReference>
<dbReference type="PANTHER" id="PTHR22878:SF70">
    <property type="entry name" value="DYNEIN HEAVY CHAIN 2, AXONEMAL"/>
    <property type="match status" value="1"/>
</dbReference>
<dbReference type="EMBL" id="JAFBMS010001930">
    <property type="protein sequence ID" value="KAG9328696.1"/>
    <property type="molecule type" value="Genomic_DNA"/>
</dbReference>
<evidence type="ECO:0000259" key="1">
    <source>
        <dbReference type="Pfam" id="PF03028"/>
    </source>
</evidence>
<feature type="non-terminal residue" evidence="3">
    <location>
        <position position="155"/>
    </location>
</feature>
<protein>
    <recommendedName>
        <fullName evidence="1">Dynein heavy chain region D6 P-loop domain-containing protein</fullName>
    </recommendedName>
</protein>
<dbReference type="InterPro" id="IPR026983">
    <property type="entry name" value="DHC"/>
</dbReference>
<gene>
    <name evidence="3" type="ORF">JZ751_005603</name>
    <name evidence="2" type="ORF">JZ751_011432</name>
</gene>
<evidence type="ECO:0000313" key="2">
    <source>
        <dbReference type="EMBL" id="KAG9328696.1"/>
    </source>
</evidence>
<dbReference type="Pfam" id="PF03028">
    <property type="entry name" value="Dynein_heavy"/>
    <property type="match status" value="1"/>
</dbReference>
<dbReference type="GO" id="GO:0030286">
    <property type="term" value="C:dynein complex"/>
    <property type="evidence" value="ECO:0007669"/>
    <property type="project" value="InterPro"/>
</dbReference>
<dbReference type="GO" id="GO:0051959">
    <property type="term" value="F:dynein light intermediate chain binding"/>
    <property type="evidence" value="ECO:0007669"/>
    <property type="project" value="InterPro"/>
</dbReference>
<dbReference type="GO" id="GO:0007018">
    <property type="term" value="P:microtubule-based movement"/>
    <property type="evidence" value="ECO:0007669"/>
    <property type="project" value="InterPro"/>
</dbReference>
<name>A0A8T2N8Z6_9TELE</name>
<comment type="caution">
    <text evidence="3">The sequence shown here is derived from an EMBL/GenBank/DDBJ whole genome shotgun (WGS) entry which is preliminary data.</text>
</comment>
<dbReference type="PANTHER" id="PTHR22878">
    <property type="entry name" value="DYNEIN HEAVY CHAIN 6, AXONEMAL-LIKE-RELATED"/>
    <property type="match status" value="1"/>
</dbReference>
<dbReference type="FunFam" id="3.40.50.300:FF:000362">
    <property type="entry name" value="Dynein, axonemal, heavy chain 6"/>
    <property type="match status" value="1"/>
</dbReference>
<dbReference type="Proteomes" id="UP000824540">
    <property type="component" value="Unassembled WGS sequence"/>
</dbReference>
<dbReference type="InterPro" id="IPR027417">
    <property type="entry name" value="P-loop_NTPase"/>
</dbReference>
<dbReference type="GO" id="GO:0045505">
    <property type="term" value="F:dynein intermediate chain binding"/>
    <property type="evidence" value="ECO:0007669"/>
    <property type="project" value="InterPro"/>
</dbReference>
<dbReference type="AlphaFoldDB" id="A0A8T2N8Z6"/>
<proteinExistence type="predicted"/>
<dbReference type="OrthoDB" id="8947716at2759"/>
<accession>A0A8T2N8Z6</accession>
<reference evidence="3" key="1">
    <citation type="thesis" date="2021" institute="BYU ScholarsArchive" country="Provo, UT, USA">
        <title>Applications of and Algorithms for Genome Assembly and Genomic Analyses with an Emphasis on Marine Teleosts.</title>
        <authorList>
            <person name="Pickett B.D."/>
        </authorList>
    </citation>
    <scope>NUCLEOTIDE SEQUENCE</scope>
    <source>
        <strain evidence="3">HI-2016</strain>
    </source>
</reference>
<evidence type="ECO:0000313" key="3">
    <source>
        <dbReference type="EMBL" id="KAG9335131.1"/>
    </source>
</evidence>
<dbReference type="GO" id="GO:0008569">
    <property type="term" value="F:minus-end-directed microtubule motor activity"/>
    <property type="evidence" value="ECO:0007669"/>
    <property type="project" value="InterPro"/>
</dbReference>
<feature type="domain" description="Dynein heavy chain region D6 P-loop" evidence="1">
    <location>
        <begin position="6"/>
        <end position="121"/>
    </location>
</feature>
<keyword evidence="4" id="KW-1185">Reference proteome</keyword>
<organism evidence="3 4">
    <name type="scientific">Albula glossodonta</name>
    <name type="common">roundjaw bonefish</name>
    <dbReference type="NCBI Taxonomy" id="121402"/>
    <lineage>
        <taxon>Eukaryota</taxon>
        <taxon>Metazoa</taxon>
        <taxon>Chordata</taxon>
        <taxon>Craniata</taxon>
        <taxon>Vertebrata</taxon>
        <taxon>Euteleostomi</taxon>
        <taxon>Actinopterygii</taxon>
        <taxon>Neopterygii</taxon>
        <taxon>Teleostei</taxon>
        <taxon>Albuliformes</taxon>
        <taxon>Albulidae</taxon>
        <taxon>Albula</taxon>
    </lineage>
</organism>